<evidence type="ECO:0000256" key="2">
    <source>
        <dbReference type="ARBA" id="ARBA00023052"/>
    </source>
</evidence>
<dbReference type="Pfam" id="PF02775">
    <property type="entry name" value="TPP_enzyme_C"/>
    <property type="match status" value="1"/>
</dbReference>
<dbReference type="SUPFAM" id="SSF52518">
    <property type="entry name" value="Thiamin diphosphate-binding fold (THDP-binding)"/>
    <property type="match status" value="2"/>
</dbReference>
<evidence type="ECO:0000313" key="8">
    <source>
        <dbReference type="Proteomes" id="UP000285875"/>
    </source>
</evidence>
<evidence type="ECO:0000256" key="3">
    <source>
        <dbReference type="RuleBase" id="RU362132"/>
    </source>
</evidence>
<dbReference type="PANTHER" id="PTHR18968:SF9">
    <property type="entry name" value="3D-(3,5_4)-TRIHYDROXYCYCLOHEXANE-1,2-DIONE HYDROLASE"/>
    <property type="match status" value="1"/>
</dbReference>
<dbReference type="Proteomes" id="UP000285875">
    <property type="component" value="Chromosome"/>
</dbReference>
<dbReference type="PROSITE" id="PS00187">
    <property type="entry name" value="TPP_ENZYMES"/>
    <property type="match status" value="1"/>
</dbReference>
<dbReference type="RefSeq" id="WP_097799397.1">
    <property type="nucleotide sequence ID" value="NZ_CP025570.1"/>
</dbReference>
<dbReference type="InterPro" id="IPR000399">
    <property type="entry name" value="TPP-bd_CS"/>
</dbReference>
<organism evidence="7 8">
    <name type="scientific">Acidipropionibacterium jensenii</name>
    <dbReference type="NCBI Taxonomy" id="1749"/>
    <lineage>
        <taxon>Bacteria</taxon>
        <taxon>Bacillati</taxon>
        <taxon>Actinomycetota</taxon>
        <taxon>Actinomycetes</taxon>
        <taxon>Propionibacteriales</taxon>
        <taxon>Propionibacteriaceae</taxon>
        <taxon>Acidipropionibacterium</taxon>
    </lineage>
</organism>
<dbReference type="KEGG" id="aji:C0Z10_10895"/>
<dbReference type="AlphaFoldDB" id="A0A3T0S1A0"/>
<dbReference type="SUPFAM" id="SSF52467">
    <property type="entry name" value="DHS-like NAD/FAD-binding domain"/>
    <property type="match status" value="1"/>
</dbReference>
<gene>
    <name evidence="7" type="primary">iolD</name>
    <name evidence="7" type="ORF">C0Z10_10895</name>
</gene>
<dbReference type="InterPro" id="IPR029035">
    <property type="entry name" value="DHS-like_NAD/FAD-binding_dom"/>
</dbReference>
<dbReference type="CDD" id="cd07035">
    <property type="entry name" value="TPP_PYR_POX_like"/>
    <property type="match status" value="1"/>
</dbReference>
<evidence type="ECO:0000259" key="6">
    <source>
        <dbReference type="Pfam" id="PF02776"/>
    </source>
</evidence>
<sequence>MSTTSFGPHDTVRLTVTQAIVKFLEVQQVERDGHSEPFFGGVLGIFGHGNCGGLGQALLEEAGKLRFIQGRNEQGMGDIAIGYAKMRNRLGAMAVTTSIGPGSANLVTAAGTATSNRLPLLLFPSDIFATRRTGSVLQQIEDERGTSTSTNDSLRSVSRFWERINRPEQLANALLGAMRTLTDPANTGAVTISLPQDVQAEAYDFPAALLAPRTWHVDRNRADVASLEAAAKAISKAEKPVIIAGGGVIYSDATEELKTFVEATGIPVGVTQSGKASLPFDHELAIGAIGSSGMKFANRVGNEADLVIGIGTRYTDFTSASNTLFQNPDATFVNINVFPFDAQKESAIPVVGDARESLKELTEKLKGWTVPADYRAHVAEVAQQQRDEVATLIAPEPGAKILSQTEVVGIVNEAAGPRDVVLNAAGSIPGDLHRLWKPGSPLGYGVEYGYSCMGYEIPAGLGMRIGDPSREIFTFIGDGSFLMYHQDVLTAIQEQEKIILLVVDNKGFGSINSLSVAVGSQGFETTFFHRGEDGRQDTSRPLEIDFAAILRGYGVTTYSVETADELREALDKAKAATEITAIYVPVDPVGRFGSEGFWEVATPEVSHIESSQKAHEVYMKGREQQRLYVEPATN</sequence>
<dbReference type="Pfam" id="PF02776">
    <property type="entry name" value="TPP_enzyme_N"/>
    <property type="match status" value="1"/>
</dbReference>
<evidence type="ECO:0000259" key="5">
    <source>
        <dbReference type="Pfam" id="PF02775"/>
    </source>
</evidence>
<feature type="domain" description="Thiamine pyrophosphate enzyme TPP-binding" evidence="5">
    <location>
        <begin position="425"/>
        <end position="582"/>
    </location>
</feature>
<dbReference type="PANTHER" id="PTHR18968">
    <property type="entry name" value="THIAMINE PYROPHOSPHATE ENZYMES"/>
    <property type="match status" value="1"/>
</dbReference>
<comment type="similarity">
    <text evidence="1 3">Belongs to the TPP enzyme family.</text>
</comment>
<dbReference type="GO" id="GO:0003984">
    <property type="term" value="F:acetolactate synthase activity"/>
    <property type="evidence" value="ECO:0007669"/>
    <property type="project" value="TreeGrafter"/>
</dbReference>
<feature type="domain" description="Thiamine pyrophosphate enzyme central" evidence="4">
    <location>
        <begin position="227"/>
        <end position="361"/>
    </location>
</feature>
<dbReference type="GO" id="GO:0009097">
    <property type="term" value="P:isoleucine biosynthetic process"/>
    <property type="evidence" value="ECO:0007669"/>
    <property type="project" value="TreeGrafter"/>
</dbReference>
<dbReference type="GO" id="GO:0000287">
    <property type="term" value="F:magnesium ion binding"/>
    <property type="evidence" value="ECO:0007669"/>
    <property type="project" value="InterPro"/>
</dbReference>
<accession>A0A3T0S1A0</accession>
<dbReference type="Gene3D" id="3.40.50.970">
    <property type="match status" value="2"/>
</dbReference>
<dbReference type="GO" id="GO:0050660">
    <property type="term" value="F:flavin adenine dinucleotide binding"/>
    <property type="evidence" value="ECO:0007669"/>
    <property type="project" value="TreeGrafter"/>
</dbReference>
<dbReference type="Gene3D" id="3.40.50.1220">
    <property type="entry name" value="TPP-binding domain"/>
    <property type="match status" value="1"/>
</dbReference>
<keyword evidence="2 3" id="KW-0786">Thiamine pyrophosphate</keyword>
<dbReference type="Pfam" id="PF00205">
    <property type="entry name" value="TPP_enzyme_M"/>
    <property type="match status" value="1"/>
</dbReference>
<evidence type="ECO:0000259" key="4">
    <source>
        <dbReference type="Pfam" id="PF00205"/>
    </source>
</evidence>
<dbReference type="GO" id="GO:0009099">
    <property type="term" value="P:L-valine biosynthetic process"/>
    <property type="evidence" value="ECO:0007669"/>
    <property type="project" value="TreeGrafter"/>
</dbReference>
<evidence type="ECO:0000313" key="7">
    <source>
        <dbReference type="EMBL" id="AZZ40176.1"/>
    </source>
</evidence>
<name>A0A3T0S1A0_9ACTN</name>
<keyword evidence="7" id="KW-0378">Hydrolase</keyword>
<dbReference type="InterPro" id="IPR012001">
    <property type="entry name" value="Thiamin_PyroP_enz_TPP-bd_dom"/>
</dbReference>
<feature type="domain" description="Thiamine pyrophosphate enzyme N-terminal TPP-binding" evidence="6">
    <location>
        <begin position="59"/>
        <end position="139"/>
    </location>
</feature>
<reference evidence="8" key="1">
    <citation type="submission" date="2017-12" db="EMBL/GenBank/DDBJ databases">
        <title>Whole genome sequencing of Acidipropionibacterium jensenii strains JS279 and JS280.</title>
        <authorList>
            <person name="Deptula P."/>
            <person name="Laine P."/>
            <person name="Smolander O.-P."/>
            <person name="Paulin L."/>
            <person name="Auvinen P."/>
            <person name="Varmanen P."/>
        </authorList>
    </citation>
    <scope>NUCLEOTIDE SEQUENCE [LARGE SCALE GENOMIC DNA]</scope>
    <source>
        <strain evidence="8">JS280</strain>
    </source>
</reference>
<evidence type="ECO:0000256" key="1">
    <source>
        <dbReference type="ARBA" id="ARBA00007812"/>
    </source>
</evidence>
<dbReference type="NCBIfam" id="TIGR04377">
    <property type="entry name" value="myo_inos_iolD"/>
    <property type="match status" value="1"/>
</dbReference>
<protein>
    <submittedName>
        <fullName evidence="7">3D-(3,5/4)-trihydroxycyclohexane-1,2-dione acylhydrolase (Decyclizing)</fullName>
    </submittedName>
</protein>
<dbReference type="InterPro" id="IPR011766">
    <property type="entry name" value="TPP_enzyme_TPP-bd"/>
</dbReference>
<proteinExistence type="inferred from homology"/>
<dbReference type="GO" id="GO:0030976">
    <property type="term" value="F:thiamine pyrophosphate binding"/>
    <property type="evidence" value="ECO:0007669"/>
    <property type="project" value="InterPro"/>
</dbReference>
<dbReference type="InterPro" id="IPR045229">
    <property type="entry name" value="TPP_enz"/>
</dbReference>
<dbReference type="GO" id="GO:0016823">
    <property type="term" value="F:hydrolase activity, acting on acid carbon-carbon bonds, in ketonic substances"/>
    <property type="evidence" value="ECO:0007669"/>
    <property type="project" value="InterPro"/>
</dbReference>
<dbReference type="EMBL" id="CP025570">
    <property type="protein sequence ID" value="AZZ40176.1"/>
    <property type="molecule type" value="Genomic_DNA"/>
</dbReference>
<dbReference type="InterPro" id="IPR012000">
    <property type="entry name" value="Thiamin_PyroP_enz_cen_dom"/>
</dbReference>
<dbReference type="InterPro" id="IPR030817">
    <property type="entry name" value="Myo_inos_IolD"/>
</dbReference>
<dbReference type="GO" id="GO:0019310">
    <property type="term" value="P:inositol catabolic process"/>
    <property type="evidence" value="ECO:0007669"/>
    <property type="project" value="InterPro"/>
</dbReference>
<dbReference type="InterPro" id="IPR029061">
    <property type="entry name" value="THDP-binding"/>
</dbReference>
<dbReference type="GO" id="GO:0005948">
    <property type="term" value="C:acetolactate synthase complex"/>
    <property type="evidence" value="ECO:0007669"/>
    <property type="project" value="TreeGrafter"/>
</dbReference>